<protein>
    <submittedName>
        <fullName evidence="1">Uncharacterized protein</fullName>
    </submittedName>
</protein>
<keyword evidence="2" id="KW-1185">Reference proteome</keyword>
<comment type="caution">
    <text evidence="1">The sequence shown here is derived from an EMBL/GenBank/DDBJ whole genome shotgun (WGS) entry which is preliminary data.</text>
</comment>
<dbReference type="EMBL" id="CM056743">
    <property type="protein sequence ID" value="KAJ8674557.1"/>
    <property type="molecule type" value="Genomic_DNA"/>
</dbReference>
<accession>A0ACC2NTW5</accession>
<sequence length="220" mass="23546">MQLIADIAGAALAPPDDAGRNNRRALDRPAQEVLDIPARALLNAPERQIDMMEIVEQLPPMVIAQPREQQRPQQPTQEEEPPTAAQGMPVNEGPHVASPSGANELAPSNAAAEPQRAAAPGVEVLSPLDLSARSAAIGNPADVMYELRPAPQVQEGERPALRFVFRRVPGGQNQQAVPAPAAAEIVERLQPAEEDRVPDDAVWRDIADFVRGDAAESNAK</sequence>
<organism evidence="1 2">
    <name type="scientific">Eretmocerus hayati</name>
    <dbReference type="NCBI Taxonomy" id="131215"/>
    <lineage>
        <taxon>Eukaryota</taxon>
        <taxon>Metazoa</taxon>
        <taxon>Ecdysozoa</taxon>
        <taxon>Arthropoda</taxon>
        <taxon>Hexapoda</taxon>
        <taxon>Insecta</taxon>
        <taxon>Pterygota</taxon>
        <taxon>Neoptera</taxon>
        <taxon>Endopterygota</taxon>
        <taxon>Hymenoptera</taxon>
        <taxon>Apocrita</taxon>
        <taxon>Proctotrupomorpha</taxon>
        <taxon>Chalcidoidea</taxon>
        <taxon>Aphelinidae</taxon>
        <taxon>Aphelininae</taxon>
        <taxon>Eretmocerus</taxon>
    </lineage>
</organism>
<reference evidence="1" key="1">
    <citation type="submission" date="2023-04" db="EMBL/GenBank/DDBJ databases">
        <title>A chromosome-level genome assembly of the parasitoid wasp Eretmocerus hayati.</title>
        <authorList>
            <person name="Zhong Y."/>
            <person name="Liu S."/>
            <person name="Liu Y."/>
        </authorList>
    </citation>
    <scope>NUCLEOTIDE SEQUENCE</scope>
    <source>
        <strain evidence="1">ZJU_SS_LIU_2023</strain>
    </source>
</reference>
<evidence type="ECO:0000313" key="1">
    <source>
        <dbReference type="EMBL" id="KAJ8674557.1"/>
    </source>
</evidence>
<name>A0ACC2NTW5_9HYME</name>
<dbReference type="Proteomes" id="UP001239111">
    <property type="component" value="Chromosome 3"/>
</dbReference>
<evidence type="ECO:0000313" key="2">
    <source>
        <dbReference type="Proteomes" id="UP001239111"/>
    </source>
</evidence>
<proteinExistence type="predicted"/>
<gene>
    <name evidence="1" type="ORF">QAD02_005819</name>
</gene>